<dbReference type="OrthoDB" id="5864449at2759"/>
<accession>A0A7I8XP00</accession>
<proteinExistence type="predicted"/>
<reference evidence="2" key="1">
    <citation type="submission" date="2020-09" db="EMBL/GenBank/DDBJ databases">
        <authorList>
            <person name="Kikuchi T."/>
        </authorList>
    </citation>
    <scope>NUCLEOTIDE SEQUENCE</scope>
    <source>
        <strain evidence="2">Ka4C1</strain>
    </source>
</reference>
<evidence type="ECO:0000313" key="2">
    <source>
        <dbReference type="EMBL" id="CAD5210697.1"/>
    </source>
</evidence>
<dbReference type="EMBL" id="CAJFCV020000001">
    <property type="protein sequence ID" value="CAG9086840.1"/>
    <property type="molecule type" value="Genomic_DNA"/>
</dbReference>
<name>A0A7I8XP00_BURXY</name>
<feature type="region of interest" description="Disordered" evidence="1">
    <location>
        <begin position="158"/>
        <end position="209"/>
    </location>
</feature>
<dbReference type="AlphaFoldDB" id="A0A7I8XP00"/>
<protein>
    <submittedName>
        <fullName evidence="2">(pine wood nematode) hypothetical protein</fullName>
    </submittedName>
</protein>
<sequence length="714" mass="81795">MAHKATASMKYSGYKSLREIATNRSQTSGRRVQRKKASLLGLVSWKPPLFHCHIQIRAFKFSDRIRLALRKRRKCSFVKRKTIQKNSKLLKKNQNASLPEISPFFAKWYKFEELAFRTVQALNPHRKIHRKDVKIDQVKEVIRRVYYGEAICPLDRPLPSPGSVSSTASTSSSSTLRHESLDGSDNSLRKSGRKACPKRVLSPTDTSEHSYDNLSELILKSLDEPDSLASFRRIKTECRKRACKFRGTGVNNSIYEFVNSDTLKNEIDSNISSEKNIQLCEVNALLELYKMELNLEVIDDVKVIAKLRFLNVLTSDSCFKEFVMNTLDKAFGKTLPDQLRSIRVRFGIDMPPNESISFKKSPSPRENVIFKDSRILTKDRTSKSPVKEAISDTENDELNGDLEQKVCVKENLRKRTRKSTSSESVEDEVAEKATPRSPKRVKQDVEDGVEVQTRPKRHVEEKEKAKKKPEPVKVESKGSIASRRQTMRRLCVISRSTGLIQPTARRSSTASFIQKQQTEMVTLSRKRYSITDIFKAPALPKAETPKKTNVQVKNKVEETVETKKPAKKQTKNILDQKTLSRYEERMTQVFEKSKNVTHNEVFYGRCNIRQGLFEETESENSTSKQKNRSGRSTKAHLADCLYFAHTLLNVHNPDPLASGLPKAIRCPSNPKIVKIKKLVRHASRSRVLKYNKYLQRCKLQQLAQEAREKAEFQS</sequence>
<dbReference type="EMBL" id="CAJFDI010000001">
    <property type="protein sequence ID" value="CAD5210697.1"/>
    <property type="molecule type" value="Genomic_DNA"/>
</dbReference>
<gene>
    <name evidence="2" type="ORF">BXYJ_LOCUS2058</name>
</gene>
<organism evidence="2 3">
    <name type="scientific">Bursaphelenchus xylophilus</name>
    <name type="common">Pinewood nematode worm</name>
    <name type="synonym">Aphelenchoides xylophilus</name>
    <dbReference type="NCBI Taxonomy" id="6326"/>
    <lineage>
        <taxon>Eukaryota</taxon>
        <taxon>Metazoa</taxon>
        <taxon>Ecdysozoa</taxon>
        <taxon>Nematoda</taxon>
        <taxon>Chromadorea</taxon>
        <taxon>Rhabditida</taxon>
        <taxon>Tylenchina</taxon>
        <taxon>Tylenchomorpha</taxon>
        <taxon>Aphelenchoidea</taxon>
        <taxon>Aphelenchoididae</taxon>
        <taxon>Bursaphelenchus</taxon>
    </lineage>
</organism>
<keyword evidence="3" id="KW-1185">Reference proteome</keyword>
<dbReference type="Proteomes" id="UP000659654">
    <property type="component" value="Unassembled WGS sequence"/>
</dbReference>
<feature type="region of interest" description="Disordered" evidence="1">
    <location>
        <begin position="413"/>
        <end position="479"/>
    </location>
</feature>
<comment type="caution">
    <text evidence="2">The sequence shown here is derived from an EMBL/GenBank/DDBJ whole genome shotgun (WGS) entry which is preliminary data.</text>
</comment>
<feature type="compositionally biased region" description="Basic and acidic residues" evidence="1">
    <location>
        <begin position="458"/>
        <end position="476"/>
    </location>
</feature>
<evidence type="ECO:0000313" key="3">
    <source>
        <dbReference type="Proteomes" id="UP000659654"/>
    </source>
</evidence>
<evidence type="ECO:0000256" key="1">
    <source>
        <dbReference type="SAM" id="MobiDB-lite"/>
    </source>
</evidence>
<feature type="compositionally biased region" description="Low complexity" evidence="1">
    <location>
        <begin position="161"/>
        <end position="175"/>
    </location>
</feature>
<dbReference type="Proteomes" id="UP000582659">
    <property type="component" value="Unassembled WGS sequence"/>
</dbReference>